<dbReference type="AlphaFoldDB" id="X1BJ72"/>
<dbReference type="GO" id="GO:0008781">
    <property type="term" value="F:N-acylneuraminate cytidylyltransferase activity"/>
    <property type="evidence" value="ECO:0007669"/>
    <property type="project" value="TreeGrafter"/>
</dbReference>
<evidence type="ECO:0000313" key="1">
    <source>
        <dbReference type="EMBL" id="GAG72106.1"/>
    </source>
</evidence>
<dbReference type="InterPro" id="IPR023214">
    <property type="entry name" value="HAD_sf"/>
</dbReference>
<dbReference type="SUPFAM" id="SSF56784">
    <property type="entry name" value="HAD-like"/>
    <property type="match status" value="1"/>
</dbReference>
<dbReference type="InterPro" id="IPR036412">
    <property type="entry name" value="HAD-like_sf"/>
</dbReference>
<gene>
    <name evidence="1" type="ORF">S01H4_05643</name>
</gene>
<protein>
    <submittedName>
        <fullName evidence="1">Uncharacterized protein</fullName>
    </submittedName>
</protein>
<sequence>MKYNLSNVIYVGNDINDLEAMKIVGYPIAPADAHVEVRKIAKIITKTIGGDGVIRELLDIFMEDKL</sequence>
<name>X1BJ72_9ZZZZ</name>
<dbReference type="PANTHER" id="PTHR21485">
    <property type="entry name" value="HAD SUPERFAMILY MEMBERS CMAS AND KDSC"/>
    <property type="match status" value="1"/>
</dbReference>
<comment type="caution">
    <text evidence="1">The sequence shown here is derived from an EMBL/GenBank/DDBJ whole genome shotgun (WGS) entry which is preliminary data.</text>
</comment>
<dbReference type="Gene3D" id="3.40.50.1000">
    <property type="entry name" value="HAD superfamily/HAD-like"/>
    <property type="match status" value="1"/>
</dbReference>
<proteinExistence type="predicted"/>
<reference evidence="1" key="1">
    <citation type="journal article" date="2014" name="Front. Microbiol.">
        <title>High frequency of phylogenetically diverse reductive dehalogenase-homologous genes in deep subseafloor sedimentary metagenomes.</title>
        <authorList>
            <person name="Kawai M."/>
            <person name="Futagami T."/>
            <person name="Toyoda A."/>
            <person name="Takaki Y."/>
            <person name="Nishi S."/>
            <person name="Hori S."/>
            <person name="Arai W."/>
            <person name="Tsubouchi T."/>
            <person name="Morono Y."/>
            <person name="Uchiyama I."/>
            <person name="Ito T."/>
            <person name="Fujiyama A."/>
            <person name="Inagaki F."/>
            <person name="Takami H."/>
        </authorList>
    </citation>
    <scope>NUCLEOTIDE SEQUENCE</scope>
    <source>
        <strain evidence="1">Expedition CK06-06</strain>
    </source>
</reference>
<dbReference type="Pfam" id="PF08282">
    <property type="entry name" value="Hydrolase_3"/>
    <property type="match status" value="1"/>
</dbReference>
<accession>X1BJ72</accession>
<organism evidence="1">
    <name type="scientific">marine sediment metagenome</name>
    <dbReference type="NCBI Taxonomy" id="412755"/>
    <lineage>
        <taxon>unclassified sequences</taxon>
        <taxon>metagenomes</taxon>
        <taxon>ecological metagenomes</taxon>
    </lineage>
</organism>
<dbReference type="PANTHER" id="PTHR21485:SF3">
    <property type="entry name" value="N-ACYLNEURAMINATE CYTIDYLYLTRANSFERASE"/>
    <property type="match status" value="1"/>
</dbReference>
<dbReference type="InterPro" id="IPR050793">
    <property type="entry name" value="CMP-NeuNAc_synthase"/>
</dbReference>
<dbReference type="EMBL" id="BART01001656">
    <property type="protein sequence ID" value="GAG72106.1"/>
    <property type="molecule type" value="Genomic_DNA"/>
</dbReference>